<keyword evidence="6" id="KW-0053">Apoptosis</keyword>
<evidence type="ECO:0000256" key="8">
    <source>
        <dbReference type="ARBA" id="ARBA00022989"/>
    </source>
</evidence>
<dbReference type="SUPFAM" id="SSF53474">
    <property type="entry name" value="alpha/beta-Hydrolases"/>
    <property type="match status" value="1"/>
</dbReference>
<dbReference type="EC" id="3.4.16.6" evidence="12"/>
<evidence type="ECO:0000256" key="14">
    <source>
        <dbReference type="ARBA" id="ARBA00040628"/>
    </source>
</evidence>
<evidence type="ECO:0000256" key="17">
    <source>
        <dbReference type="SAM" id="Phobius"/>
    </source>
</evidence>
<dbReference type="Pfam" id="PF00450">
    <property type="entry name" value="Peptidase_S10"/>
    <property type="match status" value="1"/>
</dbReference>
<accession>A0AAD5SC41</accession>
<evidence type="ECO:0000256" key="10">
    <source>
        <dbReference type="ARBA" id="ARBA00023136"/>
    </source>
</evidence>
<evidence type="ECO:0000256" key="6">
    <source>
        <dbReference type="ARBA" id="ARBA00022703"/>
    </source>
</evidence>
<evidence type="ECO:0000256" key="1">
    <source>
        <dbReference type="ARBA" id="ARBA00001003"/>
    </source>
</evidence>
<dbReference type="PANTHER" id="PTHR11802:SF190">
    <property type="entry name" value="PHEROMONE-PROCESSING CARBOXYPEPTIDASE KEX1"/>
    <property type="match status" value="1"/>
</dbReference>
<keyword evidence="19" id="KW-1185">Reference proteome</keyword>
<comment type="subcellular location">
    <subcellularLocation>
        <location evidence="2">Golgi apparatus</location>
        <location evidence="2">trans-Golgi network membrane</location>
        <topology evidence="2">Single-pass type I membrane protein</topology>
    </subcellularLocation>
</comment>
<dbReference type="GO" id="GO:0005794">
    <property type="term" value="C:Golgi apparatus"/>
    <property type="evidence" value="ECO:0007669"/>
    <property type="project" value="UniProtKB-SubCell"/>
</dbReference>
<gene>
    <name evidence="18" type="primary">KEX1</name>
    <name evidence="18" type="ORF">HK097_008215</name>
</gene>
<evidence type="ECO:0000256" key="4">
    <source>
        <dbReference type="ARBA" id="ARBA00022645"/>
    </source>
</evidence>
<sequence length="323" mass="36383">MFSQETAERAWERCKETYKVVDKIKDDVCEGILDQIVDYSRKDPGKYCINTYDIRLSDEGPNDGCGLYKWPVSVPDVKIYLQRDDVVKALHVEKKRSKWEECNTPVLWALSGDGSIPSYKLLPELLQRIQVLLFSGAQDLICNWYGTQAMIDELAWNGAVGMQNTTKFDWYLEDRMIGTYQSARNLSFAIFKNGSHMVPVDEPAAALEMWNRFIEVDGGKSVYADPNTKVAPSGTPANANKETHYYMAGTVLLVLLLMTGITCCVLQCRKHFVQTDEKGARPRVLEEGGRPTSGWQEVSGDDEDLFYAPEDGEEQHALGAVAR</sequence>
<keyword evidence="8 17" id="KW-1133">Transmembrane helix</keyword>
<comment type="caution">
    <text evidence="18">The sequence shown here is derived from an EMBL/GenBank/DDBJ whole genome shotgun (WGS) entry which is preliminary data.</text>
</comment>
<dbReference type="GO" id="GO:0006508">
    <property type="term" value="P:proteolysis"/>
    <property type="evidence" value="ECO:0007669"/>
    <property type="project" value="UniProtKB-KW"/>
</dbReference>
<evidence type="ECO:0000313" key="19">
    <source>
        <dbReference type="Proteomes" id="UP001212841"/>
    </source>
</evidence>
<keyword evidence="10 17" id="KW-0472">Membrane</keyword>
<keyword evidence="4" id="KW-0121">Carboxypeptidase</keyword>
<evidence type="ECO:0000256" key="15">
    <source>
        <dbReference type="ARBA" id="ARBA00042717"/>
    </source>
</evidence>
<proteinExistence type="inferred from homology"/>
<keyword evidence="18" id="KW-0645">Protease</keyword>
<evidence type="ECO:0000256" key="16">
    <source>
        <dbReference type="SAM" id="MobiDB-lite"/>
    </source>
</evidence>
<dbReference type="GO" id="GO:0006915">
    <property type="term" value="P:apoptotic process"/>
    <property type="evidence" value="ECO:0007669"/>
    <property type="project" value="UniProtKB-KW"/>
</dbReference>
<feature type="region of interest" description="Disordered" evidence="16">
    <location>
        <begin position="277"/>
        <end position="323"/>
    </location>
</feature>
<protein>
    <recommendedName>
        <fullName evidence="14">Pheromone-processing carboxypeptidase KEX1</fullName>
        <ecNumber evidence="12">3.4.16.6</ecNumber>
    </recommendedName>
    <alternativeName>
        <fullName evidence="15">Carboxypeptidase D</fullName>
    </alternativeName>
    <alternativeName>
        <fullName evidence="13">Pheromone-processing carboxypeptidase kex1</fullName>
    </alternativeName>
</protein>
<dbReference type="PANTHER" id="PTHR11802">
    <property type="entry name" value="SERINE PROTEASE FAMILY S10 SERINE CARBOXYPEPTIDASE"/>
    <property type="match status" value="1"/>
</dbReference>
<dbReference type="AlphaFoldDB" id="A0AAD5SC41"/>
<dbReference type="Gene3D" id="3.40.50.1820">
    <property type="entry name" value="alpha/beta hydrolase"/>
    <property type="match status" value="1"/>
</dbReference>
<keyword evidence="18" id="KW-0378">Hydrolase</keyword>
<comment type="catalytic activity">
    <reaction evidence="1">
        <text>Preferential release of a C-terminal arginine or lysine residue.</text>
        <dbReference type="EC" id="3.4.16.6"/>
    </reaction>
</comment>
<comment type="similarity">
    <text evidence="3">Belongs to the peptidase S10 family.</text>
</comment>
<dbReference type="GO" id="GO:0004185">
    <property type="term" value="F:serine-type carboxypeptidase activity"/>
    <property type="evidence" value="ECO:0007669"/>
    <property type="project" value="UniProtKB-EC"/>
</dbReference>
<feature type="compositionally biased region" description="Basic and acidic residues" evidence="16">
    <location>
        <begin position="277"/>
        <end position="289"/>
    </location>
</feature>
<keyword evidence="5 17" id="KW-0812">Transmembrane</keyword>
<evidence type="ECO:0000256" key="9">
    <source>
        <dbReference type="ARBA" id="ARBA00023034"/>
    </source>
</evidence>
<feature type="transmembrane region" description="Helical" evidence="17">
    <location>
        <begin position="245"/>
        <end position="266"/>
    </location>
</feature>
<feature type="compositionally biased region" description="Acidic residues" evidence="16">
    <location>
        <begin position="299"/>
        <end position="313"/>
    </location>
</feature>
<evidence type="ECO:0000256" key="5">
    <source>
        <dbReference type="ARBA" id="ARBA00022692"/>
    </source>
</evidence>
<evidence type="ECO:0000256" key="12">
    <source>
        <dbReference type="ARBA" id="ARBA00038895"/>
    </source>
</evidence>
<keyword evidence="7" id="KW-0732">Signal</keyword>
<dbReference type="Proteomes" id="UP001212841">
    <property type="component" value="Unassembled WGS sequence"/>
</dbReference>
<organism evidence="18 19">
    <name type="scientific">Rhizophlyctis rosea</name>
    <dbReference type="NCBI Taxonomy" id="64517"/>
    <lineage>
        <taxon>Eukaryota</taxon>
        <taxon>Fungi</taxon>
        <taxon>Fungi incertae sedis</taxon>
        <taxon>Chytridiomycota</taxon>
        <taxon>Chytridiomycota incertae sedis</taxon>
        <taxon>Chytridiomycetes</taxon>
        <taxon>Rhizophlyctidales</taxon>
        <taxon>Rhizophlyctidaceae</taxon>
        <taxon>Rhizophlyctis</taxon>
    </lineage>
</organism>
<dbReference type="InterPro" id="IPR029058">
    <property type="entry name" value="AB_hydrolase_fold"/>
</dbReference>
<dbReference type="EMBL" id="JADGJD010000470">
    <property type="protein sequence ID" value="KAJ3050807.1"/>
    <property type="molecule type" value="Genomic_DNA"/>
</dbReference>
<name>A0AAD5SC41_9FUNG</name>
<evidence type="ECO:0000256" key="2">
    <source>
        <dbReference type="ARBA" id="ARBA00004393"/>
    </source>
</evidence>
<evidence type="ECO:0000256" key="13">
    <source>
        <dbReference type="ARBA" id="ARBA00040403"/>
    </source>
</evidence>
<dbReference type="InterPro" id="IPR001563">
    <property type="entry name" value="Peptidase_S10"/>
</dbReference>
<keyword evidence="11" id="KW-0325">Glycoprotein</keyword>
<reference evidence="18" key="1">
    <citation type="submission" date="2020-05" db="EMBL/GenBank/DDBJ databases">
        <title>Phylogenomic resolution of chytrid fungi.</title>
        <authorList>
            <person name="Stajich J.E."/>
            <person name="Amses K."/>
            <person name="Simmons R."/>
            <person name="Seto K."/>
            <person name="Myers J."/>
            <person name="Bonds A."/>
            <person name="Quandt C.A."/>
            <person name="Barry K."/>
            <person name="Liu P."/>
            <person name="Grigoriev I."/>
            <person name="Longcore J.E."/>
            <person name="James T.Y."/>
        </authorList>
    </citation>
    <scope>NUCLEOTIDE SEQUENCE</scope>
    <source>
        <strain evidence="18">JEL0318</strain>
    </source>
</reference>
<evidence type="ECO:0000256" key="11">
    <source>
        <dbReference type="ARBA" id="ARBA00023180"/>
    </source>
</evidence>
<evidence type="ECO:0000256" key="3">
    <source>
        <dbReference type="ARBA" id="ARBA00009431"/>
    </source>
</evidence>
<evidence type="ECO:0000313" key="18">
    <source>
        <dbReference type="EMBL" id="KAJ3050807.1"/>
    </source>
</evidence>
<keyword evidence="9" id="KW-0333">Golgi apparatus</keyword>
<evidence type="ECO:0000256" key="7">
    <source>
        <dbReference type="ARBA" id="ARBA00022729"/>
    </source>
</evidence>